<dbReference type="AlphaFoldDB" id="A0A1L5PDP1"/>
<accession>A0A1L5PDP1</accession>
<dbReference type="EMBL" id="CP017244">
    <property type="protein sequence ID" value="APO78282.1"/>
    <property type="molecule type" value="Genomic_DNA"/>
</dbReference>
<proteinExistence type="predicted"/>
<organism evidence="1 2">
    <name type="scientific">Rhizobium etli 8C-3</name>
    <dbReference type="NCBI Taxonomy" id="538025"/>
    <lineage>
        <taxon>Bacteria</taxon>
        <taxon>Pseudomonadati</taxon>
        <taxon>Pseudomonadota</taxon>
        <taxon>Alphaproteobacteria</taxon>
        <taxon>Hyphomicrobiales</taxon>
        <taxon>Rhizobiaceae</taxon>
        <taxon>Rhizobium/Agrobacterium group</taxon>
        <taxon>Rhizobium</taxon>
    </lineage>
</organism>
<evidence type="ECO:0000313" key="2">
    <source>
        <dbReference type="Proteomes" id="UP000185109"/>
    </source>
</evidence>
<protein>
    <submittedName>
        <fullName evidence="1">Uncharacterized protein</fullName>
    </submittedName>
</protein>
<sequence length="73" mass="8175">MLSGNDDHDGEGIETFERKLSGELRQALSRYLRATVVVSTPLLYKAMQLIGTVFIDVRLAWQQPAVVGAIRSW</sequence>
<geneLocation type="plasmid" evidence="2">
    <name>prsp8c3c</name>
</geneLocation>
<evidence type="ECO:0000313" key="1">
    <source>
        <dbReference type="EMBL" id="APO78282.1"/>
    </source>
</evidence>
<gene>
    <name evidence="1" type="ORF">AM571_PC00544</name>
</gene>
<dbReference type="Proteomes" id="UP000185109">
    <property type="component" value="Plasmid pRsp8C3c"/>
</dbReference>
<keyword evidence="1" id="KW-0614">Plasmid</keyword>
<dbReference type="RefSeq" id="WP_074064175.1">
    <property type="nucleotide sequence ID" value="NZ_CP017244.1"/>
</dbReference>
<name>A0A1L5PDP1_RHIET</name>
<reference evidence="1 2" key="1">
    <citation type="submission" date="2016-09" db="EMBL/GenBank/DDBJ databases">
        <title>The complete genome sequences of Rhizobium gallicum, symbiovars gallicum and phaseoli, symbionts associated to common bean (Phaseolus vulgaris).</title>
        <authorList>
            <person name="Bustos P."/>
            <person name="Santamaria R.I."/>
            <person name="Perez-Carrascal O.M."/>
            <person name="Juarez S."/>
            <person name="Lozano L."/>
            <person name="Martinez-Flores I."/>
            <person name="Martinez-Romero E."/>
            <person name="Cevallos M."/>
            <person name="Romero D."/>
            <person name="Davila G."/>
            <person name="Gonzalez V."/>
        </authorList>
    </citation>
    <scope>NUCLEOTIDE SEQUENCE [LARGE SCALE GENOMIC DNA]</scope>
    <source>
        <strain evidence="1 2">8C-3</strain>
        <plasmid evidence="2">Plasmid prsp8c3c</plasmid>
    </source>
</reference>